<protein>
    <submittedName>
        <fullName evidence="6">Glyceraldehyde-3-phosphate dehydrogenase</fullName>
    </submittedName>
</protein>
<keyword evidence="3" id="KW-0547">Nucleotide-binding</keyword>
<keyword evidence="3" id="KW-0520">NAD</keyword>
<dbReference type="PANTHER" id="PTHR10836">
    <property type="entry name" value="GLYCERALDEHYDE 3-PHOSPHATE DEHYDROGENASE"/>
    <property type="match status" value="1"/>
</dbReference>
<dbReference type="PIRSF" id="PIRSF000149">
    <property type="entry name" value="GAP_DH"/>
    <property type="match status" value="1"/>
</dbReference>
<evidence type="ECO:0000259" key="5">
    <source>
        <dbReference type="SMART" id="SM00846"/>
    </source>
</evidence>
<dbReference type="EMBL" id="UXAT02000054">
    <property type="protein sequence ID" value="VUX48026.1"/>
    <property type="molecule type" value="Genomic_DNA"/>
</dbReference>
<feature type="binding site" evidence="3">
    <location>
        <position position="36"/>
    </location>
    <ligand>
        <name>NAD(+)</name>
        <dbReference type="ChEBI" id="CHEBI:57540"/>
    </ligand>
</feature>
<dbReference type="InterPro" id="IPR020828">
    <property type="entry name" value="GlycerAld_3-P_DH_NAD(P)-bd"/>
</dbReference>
<keyword evidence="1" id="KW-0560">Oxidoreductase</keyword>
<dbReference type="InterPro" id="IPR020831">
    <property type="entry name" value="GlycerAld/Erythrose_P_DH"/>
</dbReference>
<gene>
    <name evidence="6" type="ORF">DF3PA_90043</name>
</gene>
<comment type="caution">
    <text evidence="6">The sequence shown here is derived from an EMBL/GenBank/DDBJ whole genome shotgun (WGS) entry which is preliminary data.</text>
</comment>
<keyword evidence="7" id="KW-1185">Reference proteome</keyword>
<evidence type="ECO:0000313" key="6">
    <source>
        <dbReference type="EMBL" id="VUX48026.1"/>
    </source>
</evidence>
<accession>A0A564WHU3</accession>
<proteinExistence type="predicted"/>
<evidence type="ECO:0000256" key="4">
    <source>
        <dbReference type="PIRSR" id="PIRSR000149-4"/>
    </source>
</evidence>
<evidence type="ECO:0000313" key="7">
    <source>
        <dbReference type="Proteomes" id="UP000326641"/>
    </source>
</evidence>
<feature type="active site" description="Nucleophile" evidence="2">
    <location>
        <position position="158"/>
    </location>
</feature>
<evidence type="ECO:0000256" key="2">
    <source>
        <dbReference type="PIRSR" id="PIRSR000149-1"/>
    </source>
</evidence>
<dbReference type="InterPro" id="IPR036291">
    <property type="entry name" value="NAD(P)-bd_dom_sf"/>
</dbReference>
<feature type="site" description="Activates thiol group during catalysis" evidence="4">
    <location>
        <position position="185"/>
    </location>
</feature>
<dbReference type="AlphaFoldDB" id="A0A564WHU3"/>
<dbReference type="Gene3D" id="3.40.50.720">
    <property type="entry name" value="NAD(P)-binding Rossmann-like Domain"/>
    <property type="match status" value="1"/>
</dbReference>
<dbReference type="SUPFAM" id="SSF51735">
    <property type="entry name" value="NAD(P)-binding Rossmann-fold domains"/>
    <property type="match status" value="1"/>
</dbReference>
<dbReference type="GO" id="GO:0006096">
    <property type="term" value="P:glycolytic process"/>
    <property type="evidence" value="ECO:0007669"/>
    <property type="project" value="TreeGrafter"/>
</dbReference>
<dbReference type="Proteomes" id="UP000326641">
    <property type="component" value="Unassembled WGS sequence"/>
</dbReference>
<dbReference type="GO" id="GO:0005829">
    <property type="term" value="C:cytosol"/>
    <property type="evidence" value="ECO:0007669"/>
    <property type="project" value="TreeGrafter"/>
</dbReference>
<dbReference type="SUPFAM" id="SSF55347">
    <property type="entry name" value="Glyceraldehyde-3-phosphate dehydrogenase-like, C-terminal domain"/>
    <property type="match status" value="1"/>
</dbReference>
<dbReference type="SMART" id="SM00846">
    <property type="entry name" value="Gp_dh_N"/>
    <property type="match status" value="1"/>
</dbReference>
<sequence length="339" mass="37563">MAVTGINGFGRFSLHLLKWWLDRRNTANFSIEFINDDVLSLEQACDIITSDPYVRFDAYQIKRSADALLFTDANGGTHTIAYTNAPLAAIPWRGEPDVVFECSGKATEAARCRTYLTGRTQLVLISATSWDADATLVYGFNHDAFTPDRHRIVSYGSCTVNAYVPLAQWVNDRFGIVDSDVNVVHNIVLHRLSQHNTLQRKFCTLERSAPLLLPFLDESRNFIVTYSVVPWAGVSMIDFRFRLARPAGREAIEAALAEAFAGGGGLEGLYRLVPHDEGPEVHQCTWASAVLVADGIKVRGDNVYLPGYFDTENSVNRFFDLANAVVQRLGIRSPVASVA</sequence>
<evidence type="ECO:0000256" key="1">
    <source>
        <dbReference type="ARBA" id="ARBA00023002"/>
    </source>
</evidence>
<name>A0A564WHU3_9PROT</name>
<evidence type="ECO:0000256" key="3">
    <source>
        <dbReference type="PIRSR" id="PIRSR000149-3"/>
    </source>
</evidence>
<feature type="domain" description="Glyceraldehyde 3-phosphate dehydrogenase NAD(P) binding" evidence="5">
    <location>
        <begin position="1"/>
        <end position="158"/>
    </location>
</feature>
<dbReference type="GO" id="GO:0004365">
    <property type="term" value="F:glyceraldehyde-3-phosphate dehydrogenase (NAD+) (phosphorylating) activity"/>
    <property type="evidence" value="ECO:0007669"/>
    <property type="project" value="TreeGrafter"/>
</dbReference>
<reference evidence="6" key="1">
    <citation type="submission" date="2018-11" db="EMBL/GenBank/DDBJ databases">
        <authorList>
            <person name="Onetto C."/>
        </authorList>
    </citation>
    <scope>NUCLEOTIDE SEQUENCE [LARGE SCALE GENOMIC DNA]</scope>
</reference>
<feature type="binding site" evidence="3">
    <location>
        <position position="126"/>
    </location>
    <ligand>
        <name>NAD(+)</name>
        <dbReference type="ChEBI" id="CHEBI:57540"/>
    </ligand>
</feature>
<organism evidence="6 7">
    <name type="scientific">Candidatus Defluviicoccus seviourii</name>
    <dbReference type="NCBI Taxonomy" id="2565273"/>
    <lineage>
        <taxon>Bacteria</taxon>
        <taxon>Pseudomonadati</taxon>
        <taxon>Pseudomonadota</taxon>
        <taxon>Alphaproteobacteria</taxon>
        <taxon>Rhodospirillales</taxon>
        <taxon>Rhodospirillaceae</taxon>
        <taxon>Defluviicoccus</taxon>
    </lineage>
</organism>
<dbReference type="GO" id="GO:0051287">
    <property type="term" value="F:NAD binding"/>
    <property type="evidence" value="ECO:0007669"/>
    <property type="project" value="InterPro"/>
</dbReference>
<dbReference type="PANTHER" id="PTHR10836:SF136">
    <property type="entry name" value="DEHYDROGENASE, PUTATIVE-RELATED"/>
    <property type="match status" value="1"/>
</dbReference>
<dbReference type="Gene3D" id="3.30.360.10">
    <property type="entry name" value="Dihydrodipicolinate Reductase, domain 2"/>
    <property type="match status" value="1"/>
</dbReference>